<dbReference type="EMBL" id="MU006105">
    <property type="protein sequence ID" value="KAF2836080.1"/>
    <property type="molecule type" value="Genomic_DNA"/>
</dbReference>
<dbReference type="OrthoDB" id="2687876at2759"/>
<evidence type="ECO:0000313" key="3">
    <source>
        <dbReference type="Proteomes" id="UP000799429"/>
    </source>
</evidence>
<feature type="compositionally biased region" description="Polar residues" evidence="1">
    <location>
        <begin position="225"/>
        <end position="240"/>
    </location>
</feature>
<dbReference type="AlphaFoldDB" id="A0A9P4S574"/>
<comment type="caution">
    <text evidence="2">The sequence shown here is derived from an EMBL/GenBank/DDBJ whole genome shotgun (WGS) entry which is preliminary data.</text>
</comment>
<feature type="compositionally biased region" description="Acidic residues" evidence="1">
    <location>
        <begin position="277"/>
        <end position="288"/>
    </location>
</feature>
<gene>
    <name evidence="2" type="ORF">M501DRAFT_1019292</name>
</gene>
<reference evidence="2" key="1">
    <citation type="journal article" date="2020" name="Stud. Mycol.">
        <title>101 Dothideomycetes genomes: a test case for predicting lifestyles and emergence of pathogens.</title>
        <authorList>
            <person name="Haridas S."/>
            <person name="Albert R."/>
            <person name="Binder M."/>
            <person name="Bloem J."/>
            <person name="Labutti K."/>
            <person name="Salamov A."/>
            <person name="Andreopoulos B."/>
            <person name="Baker S."/>
            <person name="Barry K."/>
            <person name="Bills G."/>
            <person name="Bluhm B."/>
            <person name="Cannon C."/>
            <person name="Castanera R."/>
            <person name="Culley D."/>
            <person name="Daum C."/>
            <person name="Ezra D."/>
            <person name="Gonzalez J."/>
            <person name="Henrissat B."/>
            <person name="Kuo A."/>
            <person name="Liang C."/>
            <person name="Lipzen A."/>
            <person name="Lutzoni F."/>
            <person name="Magnuson J."/>
            <person name="Mondo S."/>
            <person name="Nolan M."/>
            <person name="Ohm R."/>
            <person name="Pangilinan J."/>
            <person name="Park H.-J."/>
            <person name="Ramirez L."/>
            <person name="Alfaro M."/>
            <person name="Sun H."/>
            <person name="Tritt A."/>
            <person name="Yoshinaga Y."/>
            <person name="Zwiers L.-H."/>
            <person name="Turgeon B."/>
            <person name="Goodwin S."/>
            <person name="Spatafora J."/>
            <person name="Crous P."/>
            <person name="Grigoriev I."/>
        </authorList>
    </citation>
    <scope>NUCLEOTIDE SEQUENCE</scope>
    <source>
        <strain evidence="2">CBS 101060</strain>
    </source>
</reference>
<accession>A0A9P4S574</accession>
<evidence type="ECO:0000313" key="2">
    <source>
        <dbReference type="EMBL" id="KAF2836080.1"/>
    </source>
</evidence>
<keyword evidence="3" id="KW-1185">Reference proteome</keyword>
<feature type="region of interest" description="Disordered" evidence="1">
    <location>
        <begin position="204"/>
        <end position="310"/>
    </location>
</feature>
<proteinExistence type="predicted"/>
<evidence type="ECO:0000256" key="1">
    <source>
        <dbReference type="SAM" id="MobiDB-lite"/>
    </source>
</evidence>
<sequence>MFSGASVRSRLLTESPFKPLQALFNKLCVSVCFECGDFGGYMYLVSFERLCCRCVLDKDRRLLDKNKYAPLRKLDAVLEYGLTPEALDTLPQFLGYPGYYGSIPWLQKDYVSLIARDSPRDAGIALHGSLQAMQDYTANADLAVLKLYKKKIRKFEKQAQAERAEYARRQKAKQIARTKKRNDYKMKVIRKKIERAERLGVSESEFNEQERNTNPKFPIEDIDNESVSTLGLTSRRSTPETILGNEGHTEGDGDNSESSFTFDQKLKNAGSTSGENSCDEDADSEVSDAELASSECSSHEGNEGSYDREELRYGSMILVPWLNRQSKKDEWGFR</sequence>
<protein>
    <submittedName>
        <fullName evidence="2">Uncharacterized protein</fullName>
    </submittedName>
</protein>
<name>A0A9P4S574_9PEZI</name>
<dbReference type="Proteomes" id="UP000799429">
    <property type="component" value="Unassembled WGS sequence"/>
</dbReference>
<organism evidence="2 3">
    <name type="scientific">Patellaria atrata CBS 101060</name>
    <dbReference type="NCBI Taxonomy" id="1346257"/>
    <lineage>
        <taxon>Eukaryota</taxon>
        <taxon>Fungi</taxon>
        <taxon>Dikarya</taxon>
        <taxon>Ascomycota</taxon>
        <taxon>Pezizomycotina</taxon>
        <taxon>Dothideomycetes</taxon>
        <taxon>Dothideomycetes incertae sedis</taxon>
        <taxon>Patellariales</taxon>
        <taxon>Patellariaceae</taxon>
        <taxon>Patellaria</taxon>
    </lineage>
</organism>
<feature type="compositionally biased region" description="Basic and acidic residues" evidence="1">
    <location>
        <begin position="297"/>
        <end position="310"/>
    </location>
</feature>